<accession>A0ABW9UJC1</accession>
<sequence length="207" mass="23760">MRGSEMKEQQTSRYLKGKATKKKIFAVAKELILTKGYNKVTVDEICETCSLSKGAFYIHYKSKEDIVKKLYRDDFSEYMEENFGKYIHEHQDASPVDKVKSFMMVALEFPLIVGKEMTKLNLIVNLSLKSTEPSFFADCIEQELFVQAISDGRSQSLFRNELSVEEIVNYVYSFLSGAFVTWCLSDSTYDISKASEKFVDSFIKGLQ</sequence>
<dbReference type="InterPro" id="IPR001647">
    <property type="entry name" value="HTH_TetR"/>
</dbReference>
<dbReference type="Gene3D" id="1.10.357.10">
    <property type="entry name" value="Tetracycline Repressor, domain 2"/>
    <property type="match status" value="1"/>
</dbReference>
<dbReference type="SUPFAM" id="SSF48498">
    <property type="entry name" value="Tetracyclin repressor-like, C-terminal domain"/>
    <property type="match status" value="1"/>
</dbReference>
<feature type="domain" description="HTH tetR-type" evidence="3">
    <location>
        <begin position="18"/>
        <end position="78"/>
    </location>
</feature>
<dbReference type="PROSITE" id="PS50977">
    <property type="entry name" value="HTH_TETR_2"/>
    <property type="match status" value="1"/>
</dbReference>
<dbReference type="PRINTS" id="PR00455">
    <property type="entry name" value="HTHTETR"/>
</dbReference>
<proteinExistence type="predicted"/>
<dbReference type="Gene3D" id="1.10.10.60">
    <property type="entry name" value="Homeodomain-like"/>
    <property type="match status" value="1"/>
</dbReference>
<dbReference type="Proteomes" id="UP000467637">
    <property type="component" value="Unassembled WGS sequence"/>
</dbReference>
<dbReference type="InterPro" id="IPR009057">
    <property type="entry name" value="Homeodomain-like_sf"/>
</dbReference>
<name>A0ABW9UJC1_9BACL</name>
<dbReference type="PANTHER" id="PTHR43479:SF11">
    <property type="entry name" value="ACREF_ENVCD OPERON REPRESSOR-RELATED"/>
    <property type="match status" value="1"/>
</dbReference>
<keyword evidence="5" id="KW-1185">Reference proteome</keyword>
<dbReference type="SUPFAM" id="SSF46689">
    <property type="entry name" value="Homeodomain-like"/>
    <property type="match status" value="1"/>
</dbReference>
<protein>
    <submittedName>
        <fullName evidence="4">TetR family transcriptional regulator</fullName>
    </submittedName>
</protein>
<gene>
    <name evidence="4" type="ORF">GON05_31280</name>
</gene>
<evidence type="ECO:0000313" key="5">
    <source>
        <dbReference type="Proteomes" id="UP000467637"/>
    </source>
</evidence>
<reference evidence="4 5" key="1">
    <citation type="submission" date="2019-12" db="EMBL/GenBank/DDBJ databases">
        <authorList>
            <person name="Huq M.A."/>
        </authorList>
    </citation>
    <scope>NUCLEOTIDE SEQUENCE [LARGE SCALE GENOMIC DNA]</scope>
    <source>
        <strain evidence="4 5">MAH-34</strain>
    </source>
</reference>
<evidence type="ECO:0000256" key="2">
    <source>
        <dbReference type="PROSITE-ProRule" id="PRU00335"/>
    </source>
</evidence>
<organism evidence="4 5">
    <name type="scientific">Paenibacillus anseongense</name>
    <dbReference type="NCBI Taxonomy" id="2682845"/>
    <lineage>
        <taxon>Bacteria</taxon>
        <taxon>Bacillati</taxon>
        <taxon>Bacillota</taxon>
        <taxon>Bacilli</taxon>
        <taxon>Bacillales</taxon>
        <taxon>Paenibacillaceae</taxon>
        <taxon>Paenibacillus</taxon>
    </lineage>
</organism>
<dbReference type="InterPro" id="IPR050624">
    <property type="entry name" value="HTH-type_Tx_Regulator"/>
</dbReference>
<dbReference type="EMBL" id="WSEM01000034">
    <property type="protein sequence ID" value="MVQ39081.1"/>
    <property type="molecule type" value="Genomic_DNA"/>
</dbReference>
<evidence type="ECO:0000256" key="1">
    <source>
        <dbReference type="ARBA" id="ARBA00023125"/>
    </source>
</evidence>
<dbReference type="PANTHER" id="PTHR43479">
    <property type="entry name" value="ACREF/ENVCD OPERON REPRESSOR-RELATED"/>
    <property type="match status" value="1"/>
</dbReference>
<comment type="caution">
    <text evidence="4">The sequence shown here is derived from an EMBL/GenBank/DDBJ whole genome shotgun (WGS) entry which is preliminary data.</text>
</comment>
<feature type="DNA-binding region" description="H-T-H motif" evidence="2">
    <location>
        <begin position="41"/>
        <end position="60"/>
    </location>
</feature>
<evidence type="ECO:0000259" key="3">
    <source>
        <dbReference type="PROSITE" id="PS50977"/>
    </source>
</evidence>
<keyword evidence="1 2" id="KW-0238">DNA-binding</keyword>
<dbReference type="InterPro" id="IPR036271">
    <property type="entry name" value="Tet_transcr_reg_TetR-rel_C_sf"/>
</dbReference>
<evidence type="ECO:0000313" key="4">
    <source>
        <dbReference type="EMBL" id="MVQ39081.1"/>
    </source>
</evidence>
<dbReference type="Pfam" id="PF00440">
    <property type="entry name" value="TetR_N"/>
    <property type="match status" value="1"/>
</dbReference>